<evidence type="ECO:0000256" key="2">
    <source>
        <dbReference type="ARBA" id="ARBA00022475"/>
    </source>
</evidence>
<name>A0A2X4VKL9_LEDLE</name>
<comment type="subcellular location">
    <subcellularLocation>
        <location evidence="1">Cell membrane</location>
    </subcellularLocation>
</comment>
<keyword evidence="11" id="KW-0675">Receptor</keyword>
<dbReference type="GO" id="GO:0005886">
    <property type="term" value="C:plasma membrane"/>
    <property type="evidence" value="ECO:0007669"/>
    <property type="project" value="UniProtKB-SubCell"/>
</dbReference>
<evidence type="ECO:0000256" key="3">
    <source>
        <dbReference type="ARBA" id="ARBA00023136"/>
    </source>
</evidence>
<evidence type="ECO:0000313" key="12">
    <source>
        <dbReference type="Proteomes" id="UP000249134"/>
    </source>
</evidence>
<evidence type="ECO:0000256" key="6">
    <source>
        <dbReference type="PROSITE-ProRule" id="PRU00284"/>
    </source>
</evidence>
<feature type="coiled-coil region" evidence="7">
    <location>
        <begin position="577"/>
        <end position="607"/>
    </location>
</feature>
<keyword evidence="4 6" id="KW-0807">Transducer</keyword>
<evidence type="ECO:0000256" key="4">
    <source>
        <dbReference type="ARBA" id="ARBA00023224"/>
    </source>
</evidence>
<dbReference type="SUPFAM" id="SSF58104">
    <property type="entry name" value="Methyl-accepting chemotaxis protein (MCP) signaling domain"/>
    <property type="match status" value="1"/>
</dbReference>
<organism evidence="11 12">
    <name type="scientific">Lederbergia lenta</name>
    <name type="common">Bacillus lentus</name>
    <dbReference type="NCBI Taxonomy" id="1467"/>
    <lineage>
        <taxon>Bacteria</taxon>
        <taxon>Bacillati</taxon>
        <taxon>Bacillota</taxon>
        <taxon>Bacilli</taxon>
        <taxon>Bacillales</taxon>
        <taxon>Bacillaceae</taxon>
        <taxon>Lederbergia</taxon>
    </lineage>
</organism>
<dbReference type="GO" id="GO:0007165">
    <property type="term" value="P:signal transduction"/>
    <property type="evidence" value="ECO:0007669"/>
    <property type="project" value="UniProtKB-KW"/>
</dbReference>
<evidence type="ECO:0000256" key="7">
    <source>
        <dbReference type="SAM" id="Coils"/>
    </source>
</evidence>
<accession>A0A2X4VKL9</accession>
<dbReference type="EMBL" id="LS483476">
    <property type="protein sequence ID" value="SQI51361.1"/>
    <property type="molecule type" value="Genomic_DNA"/>
</dbReference>
<dbReference type="Pfam" id="PF00015">
    <property type="entry name" value="MCPsignal"/>
    <property type="match status" value="1"/>
</dbReference>
<sequence>MSVKKRLNNLIIIIRERRKLRKRGSKNTSKETSSIVTSMKKSKIVKRVNNIGIAYKIGLAFLITIAIFASSLILAFSQASDVRNDLGNLTMERKKADSIADLTNLFRAKNIEIANFILQDQKIPLKEYNYLVEQFEERTNEVKALVDSETMETLYKNLVYYNERMDLIFFSEIVPLIEAGEHQEANKSLAKTNNITSNAVVSTEQMNRIMEQENSKIMDSAISSLKQSIHLITIFLVLSMVISVLVTIILSKNIKWSLLNVTNTANAIADGQLRGESNVVYGNDEIGKVQTAIAYMREEIRTAIKAIASVSHIVQINSNTLTEATENVQNDTMYLSTTLNQLALGSESQVSSTDNLRKFVNQLNEKVEVSNTEGQMIKEISRDAVTLTDKGYEYMKESVGQMGQIHDSVHNAVFKVENLNTQTKQITSLITIIQEIASQTNLLSLNASIEAARAGEYGKGFAVVATEVGKLAKRVTESLDDIKEVVDTIQIDSADATRTLKLSYDQVQMGTEQIKVTGNTFNDIRQTFNEMESRIQRIISSVGEVNEESKTMERAIESISTISLQSAAGVENSSYAIQQTQSTMESLTEAAKELKQFANKLEGIIDRFKI</sequence>
<dbReference type="PANTHER" id="PTHR32089:SF112">
    <property type="entry name" value="LYSOZYME-LIKE PROTEIN-RELATED"/>
    <property type="match status" value="1"/>
</dbReference>
<keyword evidence="8" id="KW-1133">Transmembrane helix</keyword>
<dbReference type="STRING" id="1348624.GCA_001591545_03586"/>
<feature type="domain" description="HAMP" evidence="10">
    <location>
        <begin position="252"/>
        <end position="305"/>
    </location>
</feature>
<keyword evidence="7" id="KW-0175">Coiled coil</keyword>
<protein>
    <submittedName>
        <fullName evidence="11">Transmembrane receptor taxis protein YvaQ</fullName>
    </submittedName>
</protein>
<keyword evidence="2" id="KW-1003">Cell membrane</keyword>
<keyword evidence="12" id="KW-1185">Reference proteome</keyword>
<dbReference type="KEGG" id="blen:NCTC4824_00204"/>
<dbReference type="SMART" id="SM00283">
    <property type="entry name" value="MA"/>
    <property type="match status" value="1"/>
</dbReference>
<dbReference type="InterPro" id="IPR004089">
    <property type="entry name" value="MCPsignal_dom"/>
</dbReference>
<evidence type="ECO:0000256" key="8">
    <source>
        <dbReference type="SAM" id="Phobius"/>
    </source>
</evidence>
<dbReference type="PANTHER" id="PTHR32089">
    <property type="entry name" value="METHYL-ACCEPTING CHEMOTAXIS PROTEIN MCPB"/>
    <property type="match status" value="1"/>
</dbReference>
<dbReference type="PROSITE" id="PS50885">
    <property type="entry name" value="HAMP"/>
    <property type="match status" value="1"/>
</dbReference>
<gene>
    <name evidence="11" type="primary">yvaQ_1</name>
    <name evidence="11" type="ORF">NCTC4824_00204</name>
</gene>
<comment type="similarity">
    <text evidence="5">Belongs to the methyl-accepting chemotaxis (MCP) protein family.</text>
</comment>
<keyword evidence="8 11" id="KW-0812">Transmembrane</keyword>
<dbReference type="Gene3D" id="1.10.287.950">
    <property type="entry name" value="Methyl-accepting chemotaxis protein"/>
    <property type="match status" value="1"/>
</dbReference>
<reference evidence="11 12" key="1">
    <citation type="submission" date="2018-06" db="EMBL/GenBank/DDBJ databases">
        <authorList>
            <consortium name="Pathogen Informatics"/>
            <person name="Doyle S."/>
        </authorList>
    </citation>
    <scope>NUCLEOTIDE SEQUENCE [LARGE SCALE GENOMIC DNA]</scope>
    <source>
        <strain evidence="11 12">NCTC4824</strain>
    </source>
</reference>
<dbReference type="PROSITE" id="PS50111">
    <property type="entry name" value="CHEMOTAXIS_TRANSDUC_2"/>
    <property type="match status" value="1"/>
</dbReference>
<dbReference type="Gene3D" id="6.10.340.10">
    <property type="match status" value="1"/>
</dbReference>
<feature type="transmembrane region" description="Helical" evidence="8">
    <location>
        <begin position="53"/>
        <end position="76"/>
    </location>
</feature>
<evidence type="ECO:0000259" key="10">
    <source>
        <dbReference type="PROSITE" id="PS50885"/>
    </source>
</evidence>
<evidence type="ECO:0000259" key="9">
    <source>
        <dbReference type="PROSITE" id="PS50111"/>
    </source>
</evidence>
<dbReference type="InterPro" id="IPR003660">
    <property type="entry name" value="HAMP_dom"/>
</dbReference>
<feature type="domain" description="Methyl-accepting transducer" evidence="9">
    <location>
        <begin position="324"/>
        <end position="560"/>
    </location>
</feature>
<keyword evidence="3 8" id="KW-0472">Membrane</keyword>
<dbReference type="SMART" id="SM00304">
    <property type="entry name" value="HAMP"/>
    <property type="match status" value="2"/>
</dbReference>
<proteinExistence type="inferred from homology"/>
<evidence type="ECO:0000256" key="5">
    <source>
        <dbReference type="ARBA" id="ARBA00029447"/>
    </source>
</evidence>
<dbReference type="Proteomes" id="UP000249134">
    <property type="component" value="Chromosome 1"/>
</dbReference>
<evidence type="ECO:0000256" key="1">
    <source>
        <dbReference type="ARBA" id="ARBA00004236"/>
    </source>
</evidence>
<feature type="transmembrane region" description="Helical" evidence="8">
    <location>
        <begin position="229"/>
        <end position="250"/>
    </location>
</feature>
<dbReference type="AlphaFoldDB" id="A0A2X4VKL9"/>
<evidence type="ECO:0000313" key="11">
    <source>
        <dbReference type="EMBL" id="SQI51361.1"/>
    </source>
</evidence>
<dbReference type="Pfam" id="PF00672">
    <property type="entry name" value="HAMP"/>
    <property type="match status" value="1"/>
</dbReference>
<dbReference type="RefSeq" id="WP_066145369.1">
    <property type="nucleotide sequence ID" value="NZ_CBCSGM010000006.1"/>
</dbReference>